<dbReference type="InterPro" id="IPR035920">
    <property type="entry name" value="YhbY-like_sf"/>
</dbReference>
<feature type="domain" description="CRM" evidence="3">
    <location>
        <begin position="14"/>
        <end position="110"/>
    </location>
</feature>
<evidence type="ECO:0000256" key="1">
    <source>
        <dbReference type="ARBA" id="ARBA00022884"/>
    </source>
</evidence>
<dbReference type="SMART" id="SM01103">
    <property type="entry name" value="CRS1_YhbY"/>
    <property type="match status" value="1"/>
</dbReference>
<dbReference type="SUPFAM" id="SSF75471">
    <property type="entry name" value="YhbY-like"/>
    <property type="match status" value="1"/>
</dbReference>
<dbReference type="InterPro" id="IPR051925">
    <property type="entry name" value="RNA-binding_domain"/>
</dbReference>
<evidence type="ECO:0000259" key="3">
    <source>
        <dbReference type="PROSITE" id="PS51295"/>
    </source>
</evidence>
<evidence type="ECO:0000256" key="2">
    <source>
        <dbReference type="PROSITE-ProRule" id="PRU00626"/>
    </source>
</evidence>
<dbReference type="PANTHER" id="PTHR40065:SF3">
    <property type="entry name" value="RNA-BINDING PROTEIN YHBY"/>
    <property type="match status" value="1"/>
</dbReference>
<dbReference type="AlphaFoldDB" id="A0A1V4GZT7"/>
<organism evidence="4 5">
    <name type="scientific">Moraxella lacunata</name>
    <dbReference type="NCBI Taxonomy" id="477"/>
    <lineage>
        <taxon>Bacteria</taxon>
        <taxon>Pseudomonadati</taxon>
        <taxon>Pseudomonadota</taxon>
        <taxon>Gammaproteobacteria</taxon>
        <taxon>Moraxellales</taxon>
        <taxon>Moraxellaceae</taxon>
        <taxon>Moraxella</taxon>
    </lineage>
</organism>
<reference evidence="5" key="1">
    <citation type="submission" date="2017-03" db="EMBL/GenBank/DDBJ databases">
        <title>Draft genome sequence of Moraxella equi CCUG 4950T type strain.</title>
        <authorList>
            <person name="Salva-Serra F."/>
            <person name="Engstrom-Jakobsson H."/>
            <person name="Thorell K."/>
            <person name="Jaen-Luchoro D."/>
            <person name="Gonzales-Siles L."/>
            <person name="Karlsson R."/>
            <person name="Yazdan S."/>
            <person name="Boulund F."/>
            <person name="Johnning A."/>
            <person name="Engstrand L."/>
            <person name="Kristiansson E."/>
            <person name="Moore E."/>
        </authorList>
    </citation>
    <scope>NUCLEOTIDE SEQUENCE [LARGE SCALE GENOMIC DNA]</scope>
    <source>
        <strain evidence="5">CCUG 4441</strain>
    </source>
</reference>
<dbReference type="Proteomes" id="UP000191025">
    <property type="component" value="Unassembled WGS sequence"/>
</dbReference>
<dbReference type="Pfam" id="PF01985">
    <property type="entry name" value="CRS1_YhbY"/>
    <property type="match status" value="1"/>
</dbReference>
<dbReference type="GO" id="GO:0003723">
    <property type="term" value="F:RNA binding"/>
    <property type="evidence" value="ECO:0007669"/>
    <property type="project" value="UniProtKB-UniRule"/>
</dbReference>
<dbReference type="PROSITE" id="PS51295">
    <property type="entry name" value="CRM"/>
    <property type="match status" value="1"/>
</dbReference>
<evidence type="ECO:0000313" key="5">
    <source>
        <dbReference type="Proteomes" id="UP000191025"/>
    </source>
</evidence>
<dbReference type="Gene3D" id="3.30.110.60">
    <property type="entry name" value="YhbY-like"/>
    <property type="match status" value="1"/>
</dbReference>
<comment type="caution">
    <text evidence="4">The sequence shown here is derived from an EMBL/GenBank/DDBJ whole genome shotgun (WGS) entry which is preliminary data.</text>
</comment>
<gene>
    <name evidence="4" type="ORF">B5J94_04100</name>
</gene>
<dbReference type="RefSeq" id="WP_062500520.1">
    <property type="nucleotide sequence ID" value="NZ_MXAN01000021.1"/>
</dbReference>
<dbReference type="InterPro" id="IPR001890">
    <property type="entry name" value="RNA-binding_CRM"/>
</dbReference>
<protein>
    <submittedName>
        <fullName evidence="4">Ribosome assembly protein YhbY</fullName>
    </submittedName>
</protein>
<accession>A0A1V4GZT7</accession>
<evidence type="ECO:0000313" key="4">
    <source>
        <dbReference type="EMBL" id="OPH38164.1"/>
    </source>
</evidence>
<name>A0A1V4GZT7_MORLA</name>
<proteinExistence type="predicted"/>
<keyword evidence="1 2" id="KW-0694">RNA-binding</keyword>
<dbReference type="PANTHER" id="PTHR40065">
    <property type="entry name" value="RNA-BINDING PROTEIN YHBY"/>
    <property type="match status" value="1"/>
</dbReference>
<dbReference type="EMBL" id="MXAN01000021">
    <property type="protein sequence ID" value="OPH38164.1"/>
    <property type="molecule type" value="Genomic_DNA"/>
</dbReference>
<sequence length="116" mass="12822">MAKPNFKNLSPNFKNLSNDTLKELRGIGHRLNPIIMVGGNGLTPTLIEETARALSDHELIKVKIPAGSSDERKECASALADATESQVVHHIGRMVLLFRKNDEPNDKLSNLTRFGF</sequence>